<dbReference type="EMBL" id="JAEPRE010000009">
    <property type="protein sequence ID" value="KAG2237108.1"/>
    <property type="molecule type" value="Genomic_DNA"/>
</dbReference>
<evidence type="ECO:0000256" key="1">
    <source>
        <dbReference type="SAM" id="MobiDB-lite"/>
    </source>
</evidence>
<proteinExistence type="predicted"/>
<feature type="compositionally biased region" description="Acidic residues" evidence="1">
    <location>
        <begin position="31"/>
        <end position="47"/>
    </location>
</feature>
<gene>
    <name evidence="2" type="ORF">INT48_004609</name>
</gene>
<accession>A0A8H7SZ56</accession>
<evidence type="ECO:0000313" key="2">
    <source>
        <dbReference type="EMBL" id="KAG2237108.1"/>
    </source>
</evidence>
<dbReference type="Proteomes" id="UP000613177">
    <property type="component" value="Unassembled WGS sequence"/>
</dbReference>
<protein>
    <submittedName>
        <fullName evidence="2">Uncharacterized protein</fullName>
    </submittedName>
</protein>
<reference evidence="2" key="1">
    <citation type="submission" date="2021-01" db="EMBL/GenBank/DDBJ databases">
        <title>Metabolic potential, ecology and presence of endohyphal bacteria is reflected in genomic diversity of Mucoromycotina.</title>
        <authorList>
            <person name="Muszewska A."/>
            <person name="Okrasinska A."/>
            <person name="Steczkiewicz K."/>
            <person name="Drgas O."/>
            <person name="Orlowska M."/>
            <person name="Perlinska-Lenart U."/>
            <person name="Aleksandrzak-Piekarczyk T."/>
            <person name="Szatraj K."/>
            <person name="Zielenkiewicz U."/>
            <person name="Pilsyk S."/>
            <person name="Malc E."/>
            <person name="Mieczkowski P."/>
            <person name="Kruszewska J.S."/>
            <person name="Biernat P."/>
            <person name="Pawlowska J."/>
        </authorList>
    </citation>
    <scope>NUCLEOTIDE SEQUENCE</scope>
    <source>
        <strain evidence="2">WA0000018081</strain>
    </source>
</reference>
<feature type="region of interest" description="Disordered" evidence="1">
    <location>
        <begin position="19"/>
        <end position="50"/>
    </location>
</feature>
<evidence type="ECO:0000313" key="3">
    <source>
        <dbReference type="Proteomes" id="UP000613177"/>
    </source>
</evidence>
<comment type="caution">
    <text evidence="2">The sequence shown here is derived from an EMBL/GenBank/DDBJ whole genome shotgun (WGS) entry which is preliminary data.</text>
</comment>
<keyword evidence="3" id="KW-1185">Reference proteome</keyword>
<name>A0A8H7SZ56_9FUNG</name>
<dbReference type="AlphaFoldDB" id="A0A8H7SZ56"/>
<sequence>MTAPQLKLTMVNLYGYQTGNNFDSQERNPEDEYVSEVDEENLNDPEAPDSITWTDSAIRILLRIVSKNDAEAPNSRIPSGMTLSFSLKLTLSYKTWILSFKNVSMERKV</sequence>
<organism evidence="2 3">
    <name type="scientific">Thamnidium elegans</name>
    <dbReference type="NCBI Taxonomy" id="101142"/>
    <lineage>
        <taxon>Eukaryota</taxon>
        <taxon>Fungi</taxon>
        <taxon>Fungi incertae sedis</taxon>
        <taxon>Mucoromycota</taxon>
        <taxon>Mucoromycotina</taxon>
        <taxon>Mucoromycetes</taxon>
        <taxon>Mucorales</taxon>
        <taxon>Mucorineae</taxon>
        <taxon>Mucoraceae</taxon>
        <taxon>Thamnidium</taxon>
    </lineage>
</organism>